<dbReference type="InterPro" id="IPR041916">
    <property type="entry name" value="Anti_sigma_zinc_sf"/>
</dbReference>
<protein>
    <recommendedName>
        <fullName evidence="6">Putative zinc-finger domain-containing protein</fullName>
    </recommendedName>
</protein>
<evidence type="ECO:0000256" key="1">
    <source>
        <dbReference type="ARBA" id="ARBA00004167"/>
    </source>
</evidence>
<dbReference type="PANTHER" id="PTHR37461:SF1">
    <property type="entry name" value="ANTI-SIGMA-K FACTOR RSKA"/>
    <property type="match status" value="1"/>
</dbReference>
<evidence type="ECO:0000313" key="8">
    <source>
        <dbReference type="Proteomes" id="UP000306973"/>
    </source>
</evidence>
<dbReference type="GO" id="GO:0016020">
    <property type="term" value="C:membrane"/>
    <property type="evidence" value="ECO:0007669"/>
    <property type="project" value="UniProtKB-SubCell"/>
</dbReference>
<reference evidence="7 8" key="1">
    <citation type="journal article" date="2007" name="Int. J. Syst. Evol. Microbiol.">
        <title>Halomonas saccharevitans sp. nov., Halomonas arcis sp. nov. and Halomonas subterranea sp. nov., halophilic bacteria isolated from hypersaline environments of China.</title>
        <authorList>
            <person name="Xu X.W."/>
            <person name="Wu Y.H."/>
            <person name="Zhou Z."/>
            <person name="Wang C.S."/>
            <person name="Zhou Y.G."/>
            <person name="Zhang H.B."/>
            <person name="Wang Y."/>
            <person name="Wu M."/>
        </authorList>
    </citation>
    <scope>NUCLEOTIDE SEQUENCE [LARGE SCALE GENOMIC DNA]</scope>
    <source>
        <strain evidence="7 8">TBZ3</strain>
    </source>
</reference>
<evidence type="ECO:0000313" key="7">
    <source>
        <dbReference type="EMBL" id="TLF50745.1"/>
    </source>
</evidence>
<comment type="caution">
    <text evidence="7">The sequence shown here is derived from an EMBL/GenBank/DDBJ whole genome shotgun (WGS) entry which is preliminary data.</text>
</comment>
<evidence type="ECO:0000256" key="5">
    <source>
        <dbReference type="SAM" id="Phobius"/>
    </source>
</evidence>
<accession>A0A5R8MHM6</accession>
<dbReference type="EMBL" id="VBUI01000011">
    <property type="protein sequence ID" value="TLF50745.1"/>
    <property type="molecule type" value="Genomic_DNA"/>
</dbReference>
<dbReference type="PANTHER" id="PTHR37461">
    <property type="entry name" value="ANTI-SIGMA-K FACTOR RSKA"/>
    <property type="match status" value="1"/>
</dbReference>
<evidence type="ECO:0000259" key="6">
    <source>
        <dbReference type="Pfam" id="PF13490"/>
    </source>
</evidence>
<organism evidence="7 8">
    <name type="scientific">Halomonas urmiana</name>
    <dbReference type="NCBI Taxonomy" id="490901"/>
    <lineage>
        <taxon>Bacteria</taxon>
        <taxon>Pseudomonadati</taxon>
        <taxon>Pseudomonadota</taxon>
        <taxon>Gammaproteobacteria</taxon>
        <taxon>Oceanospirillales</taxon>
        <taxon>Halomonadaceae</taxon>
        <taxon>Halomonas</taxon>
    </lineage>
</organism>
<evidence type="ECO:0000256" key="3">
    <source>
        <dbReference type="ARBA" id="ARBA00022989"/>
    </source>
</evidence>
<keyword evidence="3 5" id="KW-1133">Transmembrane helix</keyword>
<keyword evidence="2 5" id="KW-0812">Transmembrane</keyword>
<dbReference type="AlphaFoldDB" id="A0A5R8MHM6"/>
<proteinExistence type="predicted"/>
<dbReference type="GO" id="GO:0006417">
    <property type="term" value="P:regulation of translation"/>
    <property type="evidence" value="ECO:0007669"/>
    <property type="project" value="TreeGrafter"/>
</dbReference>
<dbReference type="Pfam" id="PF13490">
    <property type="entry name" value="zf-HC2"/>
    <property type="match status" value="1"/>
</dbReference>
<feature type="domain" description="Putative zinc-finger" evidence="6">
    <location>
        <begin position="15"/>
        <end position="46"/>
    </location>
</feature>
<dbReference type="RefSeq" id="WP_138181149.1">
    <property type="nucleotide sequence ID" value="NZ_VBUI01000011.1"/>
</dbReference>
<evidence type="ECO:0000256" key="4">
    <source>
        <dbReference type="ARBA" id="ARBA00023136"/>
    </source>
</evidence>
<feature type="transmembrane region" description="Helical" evidence="5">
    <location>
        <begin position="106"/>
        <end position="128"/>
    </location>
</feature>
<dbReference type="Proteomes" id="UP000306973">
    <property type="component" value="Unassembled WGS sequence"/>
</dbReference>
<dbReference type="OrthoDB" id="6157964at2"/>
<dbReference type="Gene3D" id="1.10.10.1320">
    <property type="entry name" value="Anti-sigma factor, zinc-finger domain"/>
    <property type="match status" value="1"/>
</dbReference>
<dbReference type="InterPro" id="IPR051474">
    <property type="entry name" value="Anti-sigma-K/W_factor"/>
</dbReference>
<sequence length="267" mass="29323">MSDHDHRSHEAHAAWLERVAPYLDDELSPDERRVMAHHLTACEPCRRELARQQAVRRRLERLGAATDPSAPHATRAVSAEAVERHLRRRLLSPARRHTGPGPLWGWMGWAIAAVQACVLAVVLGWPSWEARQGVPMVRDAVADFRQRVSGMLPPQASRDTAALARTLALPIEVIDGPGVEFLGAWPTALQGQPAAALAYRVEAHTVVQYVVSGPLFFNRASVREAVAREGRYVAHLGDQSVVGWPGDNAGSLLVGELPSESLERLRL</sequence>
<keyword evidence="8" id="KW-1185">Reference proteome</keyword>
<evidence type="ECO:0000256" key="2">
    <source>
        <dbReference type="ARBA" id="ARBA00022692"/>
    </source>
</evidence>
<dbReference type="InterPro" id="IPR027383">
    <property type="entry name" value="Znf_put"/>
</dbReference>
<gene>
    <name evidence="7" type="ORF">FEI13_08695</name>
</gene>
<name>A0A5R8MHM6_9GAMM</name>
<dbReference type="GO" id="GO:0016989">
    <property type="term" value="F:sigma factor antagonist activity"/>
    <property type="evidence" value="ECO:0007669"/>
    <property type="project" value="TreeGrafter"/>
</dbReference>
<keyword evidence="4 5" id="KW-0472">Membrane</keyword>
<comment type="subcellular location">
    <subcellularLocation>
        <location evidence="1">Membrane</location>
        <topology evidence="1">Single-pass membrane protein</topology>
    </subcellularLocation>
</comment>